<name>D2VBU3_NAEGR</name>
<dbReference type="EMBL" id="GG738862">
    <property type="protein sequence ID" value="EFC45527.1"/>
    <property type="molecule type" value="Genomic_DNA"/>
</dbReference>
<dbReference type="PROSITE" id="PS51263">
    <property type="entry name" value="ADF_H"/>
    <property type="match status" value="5"/>
</dbReference>
<dbReference type="GeneID" id="8857499"/>
<dbReference type="OrthoDB" id="20822at2759"/>
<feature type="domain" description="ADF-H" evidence="2">
    <location>
        <begin position="769"/>
        <end position="902"/>
    </location>
</feature>
<evidence type="ECO:0000259" key="2">
    <source>
        <dbReference type="PROSITE" id="PS51263"/>
    </source>
</evidence>
<feature type="compositionally biased region" description="Low complexity" evidence="1">
    <location>
        <begin position="173"/>
        <end position="227"/>
    </location>
</feature>
<dbReference type="InterPro" id="IPR002108">
    <property type="entry name" value="ADF-H"/>
</dbReference>
<dbReference type="PANTHER" id="PTHR10829:SF25">
    <property type="entry name" value="DREBRIN-LIKE PROTEIN"/>
    <property type="match status" value="1"/>
</dbReference>
<dbReference type="OMA" id="GHRINLY"/>
<dbReference type="KEGG" id="ngr:NAEGRDRAFT_57728"/>
<evidence type="ECO:0000313" key="4">
    <source>
        <dbReference type="Proteomes" id="UP000006671"/>
    </source>
</evidence>
<sequence length="1619" mass="181356">MGKDDIVFLPSKEVVISTIKKFQTDSSLEWIFFAYQESDPSTKLAKGNSNTIELARTGSEPLDRNQLQTLRDVTKDSEESIKAYLSPHSANYFIARIDANRYIFINWIGTKTKTLQKTRVMTHRLELKSMAEKLLSMSFVFDHNGIDEFDKLVNIVDSSRSFEFENMKDQKQTSSPRTTTTTTATTGGSSQVASASASLKSASSSSSSSSSNTTSASSSSSGNNSATKGSLMNRYNPQTLTEQEQINARRHQRSGSKPPKLGLAAIMRQVLKLDETNITPLLKQRSFGWLLLGYNADGLCQVEGQGNDQCTFPDPLFDALKEDDMQYIVLRWVLSDTGYGGDVEKTYFLSYVGSAVNSVRRGKVNQHKQEVYDYVNKHFQLGGEVTITALEELNVDYIKNVMLGNRSANTVTLTDWGTVPVKASPVVGQTSQPKATASPINSPRNIKKETATASVATSSVTTDAPEKPIERKGSELLSKIKLGFKEGKLKGIKGTTPEPAEDLTSPKNLKSPGREPLKSPGRDGLTSPGRKKSTKGGILSFSANNMDKFSASLKKKDIVKVPNLGTGQNAIKIEDETKVIDKLYDLKDPLDRNNQWVLFSYPNDKTLNILSLVDSGSEPISKSVAVTSQLTDNGVKYFIHKFYVERNGRIEAKFRVIIWRGKSIRAYFKAICTNHAMKLVTTIAPVITQVEGDPIILTDVAEVPNVVLSLEGFGTPLDHDSAIKKLEEKLAAAEQREKQKETSSPSNKIQHEKRVSMKKADYNAGIEAGLKILNEEELIQRMKELQSDESAVSWVTISYKDSKTLQLDGYGSGTAESFKSKFTDDKVYYTLYKQFLEELGGAPKTILIAWVGQDVKPMAKASTTPHRIALFKYCLRHVTLSSEYQPITINDLDNDSIFGKVSGGSKSGSSGVVSKSFGGKSQSLTLADENIILEQVKDLNSDATATNWVKLGYNESGHLKYEEKGQGGLAEFERRLSDDSVNYVLYKTYVEHSPKITLITWVGSGVTAGTAKARATTHQLELEAFVKKVFTVAALYQALEREELKEELIYKKVAGSNIIIAPTAVSKGTFGGRDSSLKFDNDQAVLDAFKELRGNSGIRWLLFEYVPGNQYTVRVSQIGKGGVRNFKQYLTDNVVCYVVMRLTFMEYSDVAKAIVITWVGENAQSFQKALSGGHRINLYDFTRKQISVGGEYQPESLESLSDEDLLSKITGTKSDNAGDALEEKIQQQRAFERERIVQVQPTIEVKDSKQYIGEFKDIDFNGKEEIKKALLELSEKCRKEQHDRALEDATIHYIKMKLTGKELRDVVIESTGDGALSEEWRATHLDSKEFLLFIFGLFTSEGGYGMMTKYVFVQWTGHDTKHLLKAKASEIRQSIYNFCNKELNMSGEIQGCTKPEHITKKLVLEKITGSNVRGSEMRLEKKDKKFEGLGKEKKSKLVIKDQETLNHYVEDMILQDYLEKDEDKKDDDDPEEWRNHKRITKGKLDWILLSYSKDSIDEINVTAHGEGDVQAFKQHLKPDSVNFVIIRVFHAQGYAKDISMLTDNRINLAKPYFTLIYWKGENVQVLEKALTSHHFNAFHKLMTQKFMRMKSSLQGSTYQAETYEELDMERIKKLMRLYD</sequence>
<feature type="compositionally biased region" description="Basic and acidic residues" evidence="1">
    <location>
        <begin position="512"/>
        <end position="521"/>
    </location>
</feature>
<feature type="compositionally biased region" description="Polar residues" evidence="1">
    <location>
        <begin position="427"/>
        <end position="444"/>
    </location>
</feature>
<feature type="domain" description="ADF-H" evidence="2">
    <location>
        <begin position="923"/>
        <end position="1054"/>
    </location>
</feature>
<proteinExistence type="predicted"/>
<feature type="domain" description="ADF-H" evidence="2">
    <location>
        <begin position="1076"/>
        <end position="1210"/>
    </location>
</feature>
<dbReference type="VEuPathDB" id="AmoebaDB:NAEGRDRAFT_57728"/>
<protein>
    <submittedName>
        <fullName evidence="3">Predicted protein</fullName>
    </submittedName>
</protein>
<dbReference type="Proteomes" id="UP000006671">
    <property type="component" value="Unassembled WGS sequence"/>
</dbReference>
<reference evidence="3 4" key="1">
    <citation type="journal article" date="2010" name="Cell">
        <title>The genome of Naegleria gruberi illuminates early eukaryotic versatility.</title>
        <authorList>
            <person name="Fritz-Laylin L.K."/>
            <person name="Prochnik S.E."/>
            <person name="Ginger M.L."/>
            <person name="Dacks J.B."/>
            <person name="Carpenter M.L."/>
            <person name="Field M.C."/>
            <person name="Kuo A."/>
            <person name="Paredez A."/>
            <person name="Chapman J."/>
            <person name="Pham J."/>
            <person name="Shu S."/>
            <person name="Neupane R."/>
            <person name="Cipriano M."/>
            <person name="Mancuso J."/>
            <person name="Tu H."/>
            <person name="Salamov A."/>
            <person name="Lindquist E."/>
            <person name="Shapiro H."/>
            <person name="Lucas S."/>
            <person name="Grigoriev I.V."/>
            <person name="Cande W.Z."/>
            <person name="Fulton C."/>
            <person name="Rokhsar D.S."/>
            <person name="Dawson S.C."/>
        </authorList>
    </citation>
    <scope>NUCLEOTIDE SEQUENCE [LARGE SCALE GENOMIC DNA]</scope>
    <source>
        <strain evidence="3 4">NEG-M</strain>
    </source>
</reference>
<organism evidence="4">
    <name type="scientific">Naegleria gruberi</name>
    <name type="common">Amoeba</name>
    <dbReference type="NCBI Taxonomy" id="5762"/>
    <lineage>
        <taxon>Eukaryota</taxon>
        <taxon>Discoba</taxon>
        <taxon>Heterolobosea</taxon>
        <taxon>Tetramitia</taxon>
        <taxon>Eutetramitia</taxon>
        <taxon>Vahlkampfiidae</taxon>
        <taxon>Naegleria</taxon>
    </lineage>
</organism>
<feature type="region of interest" description="Disordered" evidence="1">
    <location>
        <begin position="489"/>
        <end position="538"/>
    </location>
</feature>
<dbReference type="Gene3D" id="3.40.20.10">
    <property type="entry name" value="Severin"/>
    <property type="match status" value="8"/>
</dbReference>
<dbReference type="PANTHER" id="PTHR10829">
    <property type="entry name" value="CORTACTIN AND DREBRIN"/>
    <property type="match status" value="1"/>
</dbReference>
<feature type="region of interest" description="Disordered" evidence="1">
    <location>
        <begin position="733"/>
        <end position="754"/>
    </location>
</feature>
<keyword evidence="4" id="KW-1185">Reference proteome</keyword>
<feature type="region of interest" description="Disordered" evidence="1">
    <location>
        <begin position="166"/>
        <end position="232"/>
    </location>
</feature>
<dbReference type="InParanoid" id="D2VBU3"/>
<feature type="region of interest" description="Disordered" evidence="1">
    <location>
        <begin position="424"/>
        <end position="472"/>
    </location>
</feature>
<gene>
    <name evidence="3" type="ORF">NAEGRDRAFT_57728</name>
</gene>
<feature type="compositionally biased region" description="Low complexity" evidence="1">
    <location>
        <begin position="451"/>
        <end position="462"/>
    </location>
</feature>
<dbReference type="GO" id="GO:0030833">
    <property type="term" value="P:regulation of actin filament polymerization"/>
    <property type="evidence" value="ECO:0007669"/>
    <property type="project" value="TreeGrafter"/>
</dbReference>
<evidence type="ECO:0000313" key="3">
    <source>
        <dbReference type="EMBL" id="EFC45527.1"/>
    </source>
</evidence>
<dbReference type="STRING" id="5762.D2VBU3"/>
<dbReference type="SUPFAM" id="SSF55753">
    <property type="entry name" value="Actin depolymerizing proteins"/>
    <property type="match status" value="8"/>
</dbReference>
<dbReference type="GO" id="GO:0030864">
    <property type="term" value="C:cortical actin cytoskeleton"/>
    <property type="evidence" value="ECO:0007669"/>
    <property type="project" value="TreeGrafter"/>
</dbReference>
<feature type="domain" description="ADF-H" evidence="2">
    <location>
        <begin position="570"/>
        <end position="708"/>
    </location>
</feature>
<dbReference type="GO" id="GO:0051015">
    <property type="term" value="F:actin filament binding"/>
    <property type="evidence" value="ECO:0007669"/>
    <property type="project" value="TreeGrafter"/>
</dbReference>
<evidence type="ECO:0000256" key="1">
    <source>
        <dbReference type="SAM" id="MobiDB-lite"/>
    </source>
</evidence>
<dbReference type="InterPro" id="IPR029006">
    <property type="entry name" value="ADF-H/Gelsolin-like_dom_sf"/>
</dbReference>
<accession>D2VBU3</accession>
<dbReference type="Pfam" id="PF00241">
    <property type="entry name" value="Cofilin_ADF"/>
    <property type="match status" value="6"/>
</dbReference>
<dbReference type="SMART" id="SM00102">
    <property type="entry name" value="ADF"/>
    <property type="match status" value="2"/>
</dbReference>
<dbReference type="RefSeq" id="XP_002678271.1">
    <property type="nucleotide sequence ID" value="XM_002678225.1"/>
</dbReference>
<feature type="domain" description="ADF-H" evidence="2">
    <location>
        <begin position="1461"/>
        <end position="1616"/>
    </location>
</feature>
<dbReference type="GO" id="GO:0005884">
    <property type="term" value="C:actin filament"/>
    <property type="evidence" value="ECO:0007669"/>
    <property type="project" value="TreeGrafter"/>
</dbReference>